<keyword evidence="2 4" id="KW-0442">Lipid degradation</keyword>
<evidence type="ECO:0000259" key="5">
    <source>
        <dbReference type="PROSITE" id="PS51635"/>
    </source>
</evidence>
<feature type="active site" description="Nucleophile" evidence="4">
    <location>
        <position position="50"/>
    </location>
</feature>
<dbReference type="SUPFAM" id="SSF52151">
    <property type="entry name" value="FabD/lysophospholipase-like"/>
    <property type="match status" value="1"/>
</dbReference>
<protein>
    <submittedName>
        <fullName evidence="6">Patatin-like phospholipase family protein</fullName>
    </submittedName>
</protein>
<dbReference type="PROSITE" id="PS51635">
    <property type="entry name" value="PNPLA"/>
    <property type="match status" value="1"/>
</dbReference>
<keyword evidence="7" id="KW-1185">Reference proteome</keyword>
<keyword evidence="1 4" id="KW-0378">Hydrolase</keyword>
<dbReference type="InterPro" id="IPR002641">
    <property type="entry name" value="PNPLA_dom"/>
</dbReference>
<comment type="caution">
    <text evidence="6">The sequence shown here is derived from an EMBL/GenBank/DDBJ whole genome shotgun (WGS) entry which is preliminary data.</text>
</comment>
<evidence type="ECO:0000256" key="1">
    <source>
        <dbReference type="ARBA" id="ARBA00022801"/>
    </source>
</evidence>
<evidence type="ECO:0000313" key="7">
    <source>
        <dbReference type="Proteomes" id="UP001205890"/>
    </source>
</evidence>
<dbReference type="InterPro" id="IPR016035">
    <property type="entry name" value="Acyl_Trfase/lysoPLipase"/>
</dbReference>
<evidence type="ECO:0000313" key="6">
    <source>
        <dbReference type="EMBL" id="MCP8939198.1"/>
    </source>
</evidence>
<dbReference type="PANTHER" id="PTHR14226:SF29">
    <property type="entry name" value="NEUROPATHY TARGET ESTERASE SWS"/>
    <property type="match status" value="1"/>
</dbReference>
<organism evidence="6 7">
    <name type="scientific">Alsobacter ponti</name>
    <dbReference type="NCBI Taxonomy" id="2962936"/>
    <lineage>
        <taxon>Bacteria</taxon>
        <taxon>Pseudomonadati</taxon>
        <taxon>Pseudomonadota</taxon>
        <taxon>Alphaproteobacteria</taxon>
        <taxon>Hyphomicrobiales</taxon>
        <taxon>Alsobacteraceae</taxon>
        <taxon>Alsobacter</taxon>
    </lineage>
</organism>
<feature type="active site" description="Proton acceptor" evidence="4">
    <location>
        <position position="179"/>
    </location>
</feature>
<sequence>MPHRLHRAEPPDHAVALALGGGGARGLAHLVVLETLDELGVRPTRIIGTSMGAIVGAAYASGVSGKDLRKYALERLRDRGRVMALLLQARVGKLTDLFQRGFGNPVLVDAEKFLDLFWPEAVPDLFEELSIRFSCVATDYYARCDALFDSGPLVTGVAASMAVPGLVRPVVANGRVYIDGGATNPLPFDHLDGGNEVIVAVDVAGGTVETPKFPPEPMETLFGASLIMQGAIVAEKLKARAPDVLVRPAVDGFRGLDFFKAKAILQAAEPVREALKRQLDAAIGAAERGLTDARRRSS</sequence>
<feature type="short sequence motif" description="GXGXXG" evidence="4">
    <location>
        <begin position="21"/>
        <end position="26"/>
    </location>
</feature>
<proteinExistence type="predicted"/>
<dbReference type="PANTHER" id="PTHR14226">
    <property type="entry name" value="NEUROPATHY TARGET ESTERASE/SWISS CHEESE D.MELANOGASTER"/>
    <property type="match status" value="1"/>
</dbReference>
<gene>
    <name evidence="6" type="ORF">NK718_11780</name>
</gene>
<dbReference type="Proteomes" id="UP001205890">
    <property type="component" value="Unassembled WGS sequence"/>
</dbReference>
<evidence type="ECO:0000256" key="4">
    <source>
        <dbReference type="PROSITE-ProRule" id="PRU01161"/>
    </source>
</evidence>
<dbReference type="Pfam" id="PF01734">
    <property type="entry name" value="Patatin"/>
    <property type="match status" value="1"/>
</dbReference>
<accession>A0ABT1LG18</accession>
<evidence type="ECO:0000256" key="2">
    <source>
        <dbReference type="ARBA" id="ARBA00022963"/>
    </source>
</evidence>
<evidence type="ECO:0000256" key="3">
    <source>
        <dbReference type="ARBA" id="ARBA00023098"/>
    </source>
</evidence>
<feature type="short sequence motif" description="GXSXG" evidence="4">
    <location>
        <begin position="48"/>
        <end position="52"/>
    </location>
</feature>
<reference evidence="6 7" key="1">
    <citation type="submission" date="2022-07" db="EMBL/GenBank/DDBJ databases">
        <authorList>
            <person name="Li W.-J."/>
            <person name="Deng Q.-Q."/>
        </authorList>
    </citation>
    <scope>NUCLEOTIDE SEQUENCE [LARGE SCALE GENOMIC DNA]</scope>
    <source>
        <strain evidence="6 7">SYSU M60028</strain>
    </source>
</reference>
<keyword evidence="3 4" id="KW-0443">Lipid metabolism</keyword>
<feature type="domain" description="PNPLA" evidence="5">
    <location>
        <begin position="17"/>
        <end position="192"/>
    </location>
</feature>
<feature type="short sequence motif" description="DGA/G" evidence="4">
    <location>
        <begin position="179"/>
        <end position="181"/>
    </location>
</feature>
<dbReference type="InterPro" id="IPR050301">
    <property type="entry name" value="NTE"/>
</dbReference>
<dbReference type="Gene3D" id="3.40.1090.10">
    <property type="entry name" value="Cytosolic phospholipase A2 catalytic domain"/>
    <property type="match status" value="2"/>
</dbReference>
<name>A0ABT1LG18_9HYPH</name>
<dbReference type="EMBL" id="JANCLU010000010">
    <property type="protein sequence ID" value="MCP8939198.1"/>
    <property type="molecule type" value="Genomic_DNA"/>
</dbReference>
<dbReference type="RefSeq" id="WP_254742227.1">
    <property type="nucleotide sequence ID" value="NZ_JANCLU010000010.1"/>
</dbReference>